<dbReference type="PANTHER" id="PTHR21227:SF0">
    <property type="entry name" value="TRNA-SPLICING ENDONUCLEASE SUBUNIT SEN2"/>
    <property type="match status" value="1"/>
</dbReference>
<dbReference type="GO" id="GO:0000379">
    <property type="term" value="P:tRNA-type intron splice site recognition and cleavage"/>
    <property type="evidence" value="ECO:0007669"/>
    <property type="project" value="TreeGrafter"/>
</dbReference>
<dbReference type="NCBIfam" id="TIGR00324">
    <property type="entry name" value="endA"/>
    <property type="match status" value="1"/>
</dbReference>
<dbReference type="Pfam" id="PF02778">
    <property type="entry name" value="tRNA_int_endo_N"/>
    <property type="match status" value="1"/>
</dbReference>
<evidence type="ECO:0000313" key="14">
    <source>
        <dbReference type="EMBL" id="KAG5275046.1"/>
    </source>
</evidence>
<proteinExistence type="inferred from homology"/>
<feature type="active site" evidence="10">
    <location>
        <position position="423"/>
    </location>
</feature>
<feature type="region of interest" description="Disordered" evidence="11">
    <location>
        <begin position="171"/>
        <end position="217"/>
    </location>
</feature>
<feature type="active site" evidence="10">
    <location>
        <position position="384"/>
    </location>
</feature>
<feature type="domain" description="tRNA intron endonuclease N-terminal" evidence="13">
    <location>
        <begin position="282"/>
        <end position="336"/>
    </location>
</feature>
<dbReference type="Gene3D" id="3.40.1350.10">
    <property type="match status" value="1"/>
</dbReference>
<feature type="active site" evidence="10">
    <location>
        <position position="376"/>
    </location>
</feature>
<dbReference type="GO" id="GO:0005737">
    <property type="term" value="C:cytoplasm"/>
    <property type="evidence" value="ECO:0007669"/>
    <property type="project" value="TreeGrafter"/>
</dbReference>
<evidence type="ECO:0000256" key="10">
    <source>
        <dbReference type="PIRSR" id="PIRSR011789-1"/>
    </source>
</evidence>
<evidence type="ECO:0000256" key="9">
    <source>
        <dbReference type="PIRNR" id="PIRNR011789"/>
    </source>
</evidence>
<keyword evidence="6 9" id="KW-0456">Lyase</keyword>
<evidence type="ECO:0000256" key="5">
    <source>
        <dbReference type="ARBA" id="ARBA00022694"/>
    </source>
</evidence>
<comment type="subcellular location">
    <subcellularLocation>
        <location evidence="1 9">Nucleus</location>
    </subcellularLocation>
</comment>
<keyword evidence="7 9" id="KW-0539">Nucleus</keyword>
<comment type="similarity">
    <text evidence="2 9">Belongs to the tRNA-intron endonuclease family.</text>
</comment>
<comment type="function">
    <text evidence="9">Constitutes one of the two catalytic subunit of the tRNA-splicing endonuclease complex, a complex responsible for identification and cleavage of the splice sites in pre-tRNA. It cleaves pre-tRNA at the 5'- and 3'-splice sites to release the intron. The products are an intron and two tRNA half-molecules bearing 2',3'-cyclic phosphate and 5'-OH termini. There are no conserved sequences at the splice sites, but the intron is invariably located at the same site in the gene, placing the splice sites an invariant distance from the constant structural features of the tRNA body.</text>
</comment>
<dbReference type="GO" id="GO:0000213">
    <property type="term" value="F:tRNA-intron lyase activity"/>
    <property type="evidence" value="ECO:0007669"/>
    <property type="project" value="UniProtKB-UniRule"/>
</dbReference>
<evidence type="ECO:0000256" key="6">
    <source>
        <dbReference type="ARBA" id="ARBA00023239"/>
    </source>
</evidence>
<dbReference type="InterPro" id="IPR006677">
    <property type="entry name" value="tRNA_intron_Endonuc_cat-like"/>
</dbReference>
<evidence type="ECO:0000259" key="12">
    <source>
        <dbReference type="Pfam" id="PF01974"/>
    </source>
</evidence>
<evidence type="ECO:0000256" key="1">
    <source>
        <dbReference type="ARBA" id="ARBA00004123"/>
    </source>
</evidence>
<evidence type="ECO:0000256" key="7">
    <source>
        <dbReference type="ARBA" id="ARBA00023242"/>
    </source>
</evidence>
<dbReference type="InterPro" id="IPR006676">
    <property type="entry name" value="tRNA_splic"/>
</dbReference>
<keyword evidence="4" id="KW-0507">mRNA processing</keyword>
<dbReference type="InterPro" id="IPR016589">
    <property type="entry name" value="tRNA_splic_SEN2"/>
</dbReference>
<dbReference type="FunFam" id="3.40.1350.10:FF:000001">
    <property type="entry name" value="tRNA-splicing endonuclease subunit Sen2"/>
    <property type="match status" value="1"/>
</dbReference>
<keyword evidence="5 9" id="KW-0819">tRNA processing</keyword>
<dbReference type="Pfam" id="PF01974">
    <property type="entry name" value="tRNA_int_endo"/>
    <property type="match status" value="1"/>
</dbReference>
<dbReference type="AlphaFoldDB" id="A0AAV6GNE0"/>
<dbReference type="Proteomes" id="UP000823561">
    <property type="component" value="Chromosome 10"/>
</dbReference>
<comment type="caution">
    <text evidence="14">The sequence shown here is derived from an EMBL/GenBank/DDBJ whole genome shotgun (WGS) entry which is preliminary data.</text>
</comment>
<dbReference type="GO" id="GO:0003676">
    <property type="term" value="F:nucleic acid binding"/>
    <property type="evidence" value="ECO:0007669"/>
    <property type="project" value="InterPro"/>
</dbReference>
<evidence type="ECO:0000313" key="15">
    <source>
        <dbReference type="Proteomes" id="UP000823561"/>
    </source>
</evidence>
<gene>
    <name evidence="14" type="ORF">AALO_G00142970</name>
</gene>
<reference evidence="14" key="1">
    <citation type="submission" date="2020-10" db="EMBL/GenBank/DDBJ databases">
        <title>Chromosome-scale genome assembly of the Allis shad, Alosa alosa.</title>
        <authorList>
            <person name="Margot Z."/>
            <person name="Christophe K."/>
            <person name="Cabau C."/>
            <person name="Louis A."/>
            <person name="Berthelot C."/>
            <person name="Parey E."/>
            <person name="Roest Crollius H."/>
            <person name="Montfort J."/>
            <person name="Robinson-Rechavi M."/>
            <person name="Bucao C."/>
            <person name="Bouchez O."/>
            <person name="Gislard M."/>
            <person name="Lluch J."/>
            <person name="Milhes M."/>
            <person name="Lampietro C."/>
            <person name="Lopez Roques C."/>
            <person name="Donnadieu C."/>
            <person name="Braasch I."/>
            <person name="Desvignes T."/>
            <person name="Postlethwait J."/>
            <person name="Bobe J."/>
            <person name="Guiguen Y."/>
        </authorList>
    </citation>
    <scope>NUCLEOTIDE SEQUENCE</scope>
    <source>
        <strain evidence="14">M-15738</strain>
        <tissue evidence="14">Blood</tissue>
    </source>
</reference>
<dbReference type="SUPFAM" id="SSF53032">
    <property type="entry name" value="tRNA-intron endonuclease catalytic domain-like"/>
    <property type="match status" value="1"/>
</dbReference>
<organism evidence="14 15">
    <name type="scientific">Alosa alosa</name>
    <name type="common">allis shad</name>
    <dbReference type="NCBI Taxonomy" id="278164"/>
    <lineage>
        <taxon>Eukaryota</taxon>
        <taxon>Metazoa</taxon>
        <taxon>Chordata</taxon>
        <taxon>Craniata</taxon>
        <taxon>Vertebrata</taxon>
        <taxon>Euteleostomi</taxon>
        <taxon>Actinopterygii</taxon>
        <taxon>Neopterygii</taxon>
        <taxon>Teleostei</taxon>
        <taxon>Clupei</taxon>
        <taxon>Clupeiformes</taxon>
        <taxon>Clupeoidei</taxon>
        <taxon>Clupeidae</taxon>
        <taxon>Alosa</taxon>
    </lineage>
</organism>
<name>A0AAV6GNE0_9TELE</name>
<evidence type="ECO:0000256" key="4">
    <source>
        <dbReference type="ARBA" id="ARBA00022664"/>
    </source>
</evidence>
<evidence type="ECO:0000256" key="11">
    <source>
        <dbReference type="SAM" id="MobiDB-lite"/>
    </source>
</evidence>
<feature type="domain" description="tRNA intron endonuclease catalytic" evidence="12">
    <location>
        <begin position="346"/>
        <end position="430"/>
    </location>
</feature>
<keyword evidence="15" id="KW-1185">Reference proteome</keyword>
<evidence type="ECO:0000256" key="2">
    <source>
        <dbReference type="ARBA" id="ARBA00008078"/>
    </source>
</evidence>
<dbReference type="InterPro" id="IPR036167">
    <property type="entry name" value="tRNA_intron_Endo_cat-like_sf"/>
</dbReference>
<dbReference type="PIRSF" id="PIRSF011789">
    <property type="entry name" value="tRNA_splic_SEN2"/>
    <property type="match status" value="1"/>
</dbReference>
<dbReference type="InterPro" id="IPR011856">
    <property type="entry name" value="tRNA_endonuc-like_dom_sf"/>
</dbReference>
<dbReference type="GO" id="GO:0006397">
    <property type="term" value="P:mRNA processing"/>
    <property type="evidence" value="ECO:0007669"/>
    <property type="project" value="UniProtKB-KW"/>
</dbReference>
<dbReference type="CDD" id="cd22363">
    <property type="entry name" value="tRNA-intron_lyase_C"/>
    <property type="match status" value="1"/>
</dbReference>
<dbReference type="GO" id="GO:0000214">
    <property type="term" value="C:tRNA-intron endonuclease complex"/>
    <property type="evidence" value="ECO:0007669"/>
    <property type="project" value="UniProtKB-UniRule"/>
</dbReference>
<evidence type="ECO:0000256" key="3">
    <source>
        <dbReference type="ARBA" id="ARBA00012573"/>
    </source>
</evidence>
<accession>A0AAV6GNE0</accession>
<dbReference type="EC" id="4.6.1.16" evidence="3 9"/>
<sequence length="472" mass="54197">MEAVFQAPKRRARVYEVYEAPLPVLTFDQDAAHRHHLVFKAELINNHVIVRHPDYIQSLYSKGYFGKGILSRSRPEHSLSERWKNHGDLYLPIISHSRYQTQVQLAQEALQAQGLEEEVVDQTLERLSQPVEFLVTESSKDQENGHAETPLSPHGQENAESYLDTTVHFLDSSSKAPSGNERLSDAYEGAGENPPEAKRPRRQGNPVHDPLASLYPEEPKQLDQKTLSQIRCLRHDDWIVHCGCRLRDSQLEAATQNKAGVQGVEYVLVEEQDDNEESTSSLRNANGTGKLVCRINPFRITEYLQLSLEEAFFLVYALGCLSIYDHEEPLSIVQMWEMFRSMQPNFETTYVAYHYFRSKGWIPKTGVKYGSDFMLYRKGPPFYHASYSVVVERVDESFKGATLRPFSWRSLAALSRITGNVSKELMFCYVVIPLNMTEEMLCSPECIKKIKVQEIILSRWISSRERTDQDEI</sequence>
<evidence type="ECO:0000256" key="8">
    <source>
        <dbReference type="ARBA" id="ARBA00071058"/>
    </source>
</evidence>
<protein>
    <recommendedName>
        <fullName evidence="8 9">tRNA-splicing endonuclease subunit Sen2</fullName>
        <ecNumber evidence="3 9">4.6.1.16</ecNumber>
    </recommendedName>
</protein>
<feature type="region of interest" description="Disordered" evidence="11">
    <location>
        <begin position="137"/>
        <end position="158"/>
    </location>
</feature>
<dbReference type="InterPro" id="IPR006678">
    <property type="entry name" value="tRNA_intron_Endonuc_N"/>
</dbReference>
<evidence type="ECO:0000259" key="13">
    <source>
        <dbReference type="Pfam" id="PF02778"/>
    </source>
</evidence>
<dbReference type="PANTHER" id="PTHR21227">
    <property type="entry name" value="TRNA-SPLICING ENDONUCLEASE SUBUNIT SEN2"/>
    <property type="match status" value="1"/>
</dbReference>
<dbReference type="EMBL" id="JADWDJ010000010">
    <property type="protein sequence ID" value="KAG5275046.1"/>
    <property type="molecule type" value="Genomic_DNA"/>
</dbReference>